<organism evidence="2">
    <name type="scientific">Candidatus Atribacter allofermentans</name>
    <dbReference type="NCBI Taxonomy" id="1852833"/>
    <lineage>
        <taxon>Bacteria</taxon>
        <taxon>Pseudomonadati</taxon>
        <taxon>Atribacterota</taxon>
        <taxon>Atribacteria</taxon>
        <taxon>Atribacterales</taxon>
        <taxon>Atribacteraceae</taxon>
        <taxon>Atribacter</taxon>
    </lineage>
</organism>
<gene>
    <name evidence="2" type="primary">guaA_2</name>
    <name evidence="2" type="ORF">BWY41_02206</name>
</gene>
<dbReference type="InterPro" id="IPR005232">
    <property type="entry name" value="LarE"/>
</dbReference>
<dbReference type="InterPro" id="IPR014729">
    <property type="entry name" value="Rossmann-like_a/b/a_fold"/>
</dbReference>
<reference evidence="2" key="1">
    <citation type="submission" date="2017-02" db="EMBL/GenBank/DDBJ databases">
        <title>Delving into the versatile metabolic prowess of the omnipresent phylum Bacteroidetes.</title>
        <authorList>
            <person name="Nobu M.K."/>
            <person name="Mei R."/>
            <person name="Narihiro T."/>
            <person name="Kuroda K."/>
            <person name="Liu W.-T."/>
        </authorList>
    </citation>
    <scope>NUCLEOTIDE SEQUENCE</scope>
    <source>
        <strain evidence="2">ADurb.Bin276</strain>
    </source>
</reference>
<protein>
    <submittedName>
        <fullName evidence="2">GMP synthase (Glutamine-hydrolyzing)</fullName>
        <ecNumber evidence="2">6.3.5.2</ecNumber>
    </submittedName>
</protein>
<dbReference type="CDD" id="cd01990">
    <property type="entry name" value="LarE-like"/>
    <property type="match status" value="1"/>
</dbReference>
<dbReference type="EC" id="6.3.5.2" evidence="2"/>
<keyword evidence="2" id="KW-0436">Ligase</keyword>
<dbReference type="EMBL" id="MWBQ01000223">
    <property type="protein sequence ID" value="OQA54197.1"/>
    <property type="molecule type" value="Genomic_DNA"/>
</dbReference>
<dbReference type="PANTHER" id="PTHR43169:SF2">
    <property type="entry name" value="NAD_GMP SYNTHASE DOMAIN-CONTAINING PROTEIN"/>
    <property type="match status" value="1"/>
</dbReference>
<dbReference type="InterPro" id="IPR052188">
    <property type="entry name" value="Ni-pincer_cofactor_biosynth"/>
</dbReference>
<dbReference type="SUPFAM" id="SSF52402">
    <property type="entry name" value="Adenine nucleotide alpha hydrolases-like"/>
    <property type="match status" value="1"/>
</dbReference>
<dbReference type="NCBIfam" id="TIGR00268">
    <property type="entry name" value="ATP-dependent sacrificial sulfur transferase LarE"/>
    <property type="match status" value="1"/>
</dbReference>
<sequence length="275" mass="31865">MDNIIKIKYDKLLQILQDLKNCLVAYSGGVDSTFLLFTSHEALGDKTSGILIDTPFLPKSEKSFALKTASQLNLPLIVQEVNLLQYSSIIRNQPNRCYFCKKILFETIEAVAIQKNFQFIIEGSNTDDLNDFRPGRKAIQEMNILSPLLETGFTKEEIRQISKEKNLPTWNKPSFSCLATRIPYGTDITSEHLSRIEKAELYLSELGFEQLRVRDHYPIARIEVPLMDNDLTRIHDYRHQIVERLKSFGYHWVTLDLEEYRSGNMNKELNPEELM</sequence>
<comment type="caution">
    <text evidence="2">The sequence shown here is derived from an EMBL/GenBank/DDBJ whole genome shotgun (WGS) entry which is preliminary data.</text>
</comment>
<feature type="active site" description="Nucleophile and sulfur donor" evidence="1">
    <location>
        <position position="177"/>
    </location>
</feature>
<evidence type="ECO:0000256" key="1">
    <source>
        <dbReference type="PIRSR" id="PIRSR006661-1"/>
    </source>
</evidence>
<dbReference type="PIRSF" id="PIRSF006661">
    <property type="entry name" value="PP-lp_UCP006661"/>
    <property type="match status" value="1"/>
</dbReference>
<dbReference type="GO" id="GO:0003922">
    <property type="term" value="F:GMP synthase (glutamine-hydrolyzing) activity"/>
    <property type="evidence" value="ECO:0007669"/>
    <property type="project" value="UniProtKB-EC"/>
</dbReference>
<name>A0A1V5SI94_9BACT</name>
<dbReference type="PANTHER" id="PTHR43169">
    <property type="entry name" value="EXSB FAMILY PROTEIN"/>
    <property type="match status" value="1"/>
</dbReference>
<dbReference type="Gene3D" id="3.40.50.620">
    <property type="entry name" value="HUPs"/>
    <property type="match status" value="1"/>
</dbReference>
<proteinExistence type="predicted"/>
<accession>A0A1V5SI94</accession>
<evidence type="ECO:0000313" key="2">
    <source>
        <dbReference type="EMBL" id="OQA54197.1"/>
    </source>
</evidence>
<dbReference type="AlphaFoldDB" id="A0A1V5SI94"/>
<dbReference type="Proteomes" id="UP000485569">
    <property type="component" value="Unassembled WGS sequence"/>
</dbReference>
<dbReference type="GO" id="GO:0016783">
    <property type="term" value="F:sulfurtransferase activity"/>
    <property type="evidence" value="ECO:0007669"/>
    <property type="project" value="InterPro"/>
</dbReference>